<dbReference type="InterPro" id="IPR052710">
    <property type="entry name" value="CAAX_protease"/>
</dbReference>
<reference evidence="3" key="1">
    <citation type="journal article" date="2020" name="mSystems">
        <title>Genome- and Community-Level Interaction Insights into Carbon Utilization and Element Cycling Functions of Hydrothermarchaeota in Hydrothermal Sediment.</title>
        <authorList>
            <person name="Zhou Z."/>
            <person name="Liu Y."/>
            <person name="Xu W."/>
            <person name="Pan J."/>
            <person name="Luo Z.H."/>
            <person name="Li M."/>
        </authorList>
    </citation>
    <scope>NUCLEOTIDE SEQUENCE [LARGE SCALE GENOMIC DNA]</scope>
    <source>
        <strain evidence="3">SpSt-767</strain>
    </source>
</reference>
<evidence type="ECO:0000256" key="1">
    <source>
        <dbReference type="SAM" id="Phobius"/>
    </source>
</evidence>
<keyword evidence="1" id="KW-0812">Transmembrane</keyword>
<feature type="transmembrane region" description="Helical" evidence="1">
    <location>
        <begin position="193"/>
        <end position="211"/>
    </location>
</feature>
<feature type="transmembrane region" description="Helical" evidence="1">
    <location>
        <begin position="24"/>
        <end position="45"/>
    </location>
</feature>
<feature type="domain" description="CAAX prenyl protease 2/Lysostaphin resistance protein A-like" evidence="2">
    <location>
        <begin position="139"/>
        <end position="230"/>
    </location>
</feature>
<sequence>MWKPMQDPVKAWEYPDLTTRKVQFIEVLVFLFLIMPSLVLSFFIVQQGAGVTFPFLAVATIVRDLSLLSLIGYFVWRNREGVQSLGWTFGQWRREIVFGVVIFLPVLFTASLLDDTLHKIGLSSPAGMPALENVKGPEEIVLAFILVSVVAVAEETIFRGYLLLRFQKGLQMAPFLAALLSSVIFSLGHGYEGAAGVITVGYIGLCLALVYQWRGSLVAPVVMHFLQDFFAIVFGPLLGLK</sequence>
<feature type="transmembrane region" description="Helical" evidence="1">
    <location>
        <begin position="96"/>
        <end position="113"/>
    </location>
</feature>
<dbReference type="GO" id="GO:0008237">
    <property type="term" value="F:metallopeptidase activity"/>
    <property type="evidence" value="ECO:0007669"/>
    <property type="project" value="UniProtKB-KW"/>
</dbReference>
<dbReference type="PANTHER" id="PTHR36435">
    <property type="entry name" value="SLR1288 PROTEIN"/>
    <property type="match status" value="1"/>
</dbReference>
<name>A0A7V6A2P7_9BACT</name>
<dbReference type="GO" id="GO:0004175">
    <property type="term" value="F:endopeptidase activity"/>
    <property type="evidence" value="ECO:0007669"/>
    <property type="project" value="UniProtKB-ARBA"/>
</dbReference>
<evidence type="ECO:0000259" key="2">
    <source>
        <dbReference type="Pfam" id="PF02517"/>
    </source>
</evidence>
<organism evidence="3">
    <name type="scientific">Desulfobacca acetoxidans</name>
    <dbReference type="NCBI Taxonomy" id="60893"/>
    <lineage>
        <taxon>Bacteria</taxon>
        <taxon>Pseudomonadati</taxon>
        <taxon>Thermodesulfobacteriota</taxon>
        <taxon>Desulfobaccia</taxon>
        <taxon>Desulfobaccales</taxon>
        <taxon>Desulfobaccaceae</taxon>
        <taxon>Desulfobacca</taxon>
    </lineage>
</organism>
<keyword evidence="1" id="KW-0472">Membrane</keyword>
<accession>A0A7V6A2P7</accession>
<feature type="transmembrane region" description="Helical" evidence="1">
    <location>
        <begin position="51"/>
        <end position="76"/>
    </location>
</feature>
<dbReference type="Pfam" id="PF02517">
    <property type="entry name" value="Rce1-like"/>
    <property type="match status" value="1"/>
</dbReference>
<dbReference type="InterPro" id="IPR003675">
    <property type="entry name" value="Rce1/LyrA-like_dom"/>
</dbReference>
<dbReference type="EMBL" id="DTGR01000089">
    <property type="protein sequence ID" value="HHS29182.1"/>
    <property type="molecule type" value="Genomic_DNA"/>
</dbReference>
<feature type="transmembrane region" description="Helical" evidence="1">
    <location>
        <begin position="218"/>
        <end position="238"/>
    </location>
</feature>
<comment type="caution">
    <text evidence="3">The sequence shown here is derived from an EMBL/GenBank/DDBJ whole genome shotgun (WGS) entry which is preliminary data.</text>
</comment>
<gene>
    <name evidence="3" type="ORF">ENV52_05710</name>
</gene>
<keyword evidence="3" id="KW-0378">Hydrolase</keyword>
<keyword evidence="3" id="KW-0482">Metalloprotease</keyword>
<keyword evidence="3" id="KW-0645">Protease</keyword>
<feature type="transmembrane region" description="Helical" evidence="1">
    <location>
        <begin position="140"/>
        <end position="158"/>
    </location>
</feature>
<evidence type="ECO:0000313" key="3">
    <source>
        <dbReference type="EMBL" id="HHS29182.1"/>
    </source>
</evidence>
<protein>
    <submittedName>
        <fullName evidence="3">CPBP family intramembrane metalloprotease</fullName>
    </submittedName>
</protein>
<keyword evidence="1" id="KW-1133">Transmembrane helix</keyword>
<feature type="transmembrane region" description="Helical" evidence="1">
    <location>
        <begin position="170"/>
        <end position="187"/>
    </location>
</feature>
<dbReference type="GO" id="GO:0080120">
    <property type="term" value="P:CAAX-box protein maturation"/>
    <property type="evidence" value="ECO:0007669"/>
    <property type="project" value="UniProtKB-ARBA"/>
</dbReference>
<dbReference type="AlphaFoldDB" id="A0A7V6A2P7"/>
<dbReference type="PANTHER" id="PTHR36435:SF1">
    <property type="entry name" value="CAAX AMINO TERMINAL PROTEASE FAMILY PROTEIN"/>
    <property type="match status" value="1"/>
</dbReference>
<proteinExistence type="predicted"/>
<dbReference type="GO" id="GO:0006508">
    <property type="term" value="P:proteolysis"/>
    <property type="evidence" value="ECO:0007669"/>
    <property type="project" value="UniProtKB-KW"/>
</dbReference>